<dbReference type="InterPro" id="IPR041577">
    <property type="entry name" value="RT_RNaseH_2"/>
</dbReference>
<evidence type="ECO:0000256" key="1">
    <source>
        <dbReference type="ARBA" id="ARBA00023268"/>
    </source>
</evidence>
<protein>
    <submittedName>
        <fullName evidence="3">OSJNBa0028M15.27 protein</fullName>
    </submittedName>
</protein>
<dbReference type="AlphaFoldDB" id="Q7XK60"/>
<dbReference type="InterPro" id="IPR036397">
    <property type="entry name" value="RNaseH_sf"/>
</dbReference>
<sequence>MCVDFTDLNKACPKEHFPLPRIEQLVDSTAGCELLSFLDAYSGYHQISMAKEDEEKTVFITPFGVFCYTKMPFGLISVGNTYQRGIQGALGTQLGLNIEAYVDDIVVKTKKSDSLIDDRRKTFDNLRRYQMKLNPEKCTFRVPSGKLLGFLVSGRGIEANPEKIKAIENMKSPTRLKEMGERRQPFLPLLRKQDKFVSNQEAENAFIVLKHYLSNPPVVVAPRINEELFLYITATPYSVSMVIVVEREKVQHPVYCISEALHDAKIRYPQIQKLLYLPGSQGDQFKHAIHLNIRATNNTAEYEGLLAGIKAEAALGVKRLIVKGDSELVANQVHKDYKCSSPELAKYLAEGLDILGPFPRGQGGYKFLFVAIDKFTKWIEAEPTREIKADNAIKFIKGRFCRYGLPHRILMDNRSQFTSSDFQDYCIELGVKICFASVSHPQSNGQVERANAIVLQGIKTRIHDRLMAYVKKWVEELPSVLWAVRTTPTISNKETPFFLVYGSEALLPTELRH</sequence>
<dbReference type="Gene3D" id="3.30.420.10">
    <property type="entry name" value="Ribonuclease H-like superfamily/Ribonuclease H"/>
    <property type="match status" value="2"/>
</dbReference>
<dbReference type="Pfam" id="PF17919">
    <property type="entry name" value="RT_RNaseH_2"/>
    <property type="match status" value="1"/>
</dbReference>
<evidence type="ECO:0000313" key="4">
    <source>
        <dbReference type="Proteomes" id="UP000000763"/>
    </source>
</evidence>
<dbReference type="InterPro" id="IPR012337">
    <property type="entry name" value="RNaseH-like_sf"/>
</dbReference>
<reference evidence="4" key="2">
    <citation type="journal article" date="2008" name="Nucleic Acids Res.">
        <title>The rice annotation project database (RAP-DB): 2008 update.</title>
        <authorList>
            <consortium name="The rice annotation project (RAP)"/>
        </authorList>
    </citation>
    <scope>GENOME REANNOTATION</scope>
    <source>
        <strain evidence="4">cv. Nipponbare</strain>
    </source>
</reference>
<dbReference type="InterPro" id="IPR043502">
    <property type="entry name" value="DNA/RNA_pol_sf"/>
</dbReference>
<dbReference type="EMBL" id="AL662961">
    <property type="protein sequence ID" value="CAE05835.1"/>
    <property type="molecule type" value="Genomic_DNA"/>
</dbReference>
<dbReference type="GO" id="GO:0003824">
    <property type="term" value="F:catalytic activity"/>
    <property type="evidence" value="ECO:0007669"/>
    <property type="project" value="UniProtKB-KW"/>
</dbReference>
<dbReference type="Pfam" id="PF00078">
    <property type="entry name" value="RVT_1"/>
    <property type="match status" value="1"/>
</dbReference>
<dbReference type="SUPFAM" id="SSF53098">
    <property type="entry name" value="Ribonuclease H-like"/>
    <property type="match status" value="1"/>
</dbReference>
<keyword evidence="1" id="KW-0511">Multifunctional enzyme</keyword>
<dbReference type="CDD" id="cd01647">
    <property type="entry name" value="RT_LTR"/>
    <property type="match status" value="1"/>
</dbReference>
<evidence type="ECO:0000259" key="2">
    <source>
        <dbReference type="PROSITE" id="PS50994"/>
    </source>
</evidence>
<reference evidence="4" key="1">
    <citation type="journal article" date="2005" name="Nature">
        <title>The map-based sequence of the rice genome.</title>
        <authorList>
            <consortium name="International rice genome sequencing project (IRGSP)"/>
            <person name="Matsumoto T."/>
            <person name="Wu J."/>
            <person name="Kanamori H."/>
            <person name="Katayose Y."/>
            <person name="Fujisawa M."/>
            <person name="Namiki N."/>
            <person name="Mizuno H."/>
            <person name="Yamamoto K."/>
            <person name="Antonio B.A."/>
            <person name="Baba T."/>
            <person name="Sakata K."/>
            <person name="Nagamura Y."/>
            <person name="Aoki H."/>
            <person name="Arikawa K."/>
            <person name="Arita K."/>
            <person name="Bito T."/>
            <person name="Chiden Y."/>
            <person name="Fujitsuka N."/>
            <person name="Fukunaka R."/>
            <person name="Hamada M."/>
            <person name="Harada C."/>
            <person name="Hayashi A."/>
            <person name="Hijishita S."/>
            <person name="Honda M."/>
            <person name="Hosokawa S."/>
            <person name="Ichikawa Y."/>
            <person name="Idonuma A."/>
            <person name="Iijima M."/>
            <person name="Ikeda M."/>
            <person name="Ikeno M."/>
            <person name="Ito K."/>
            <person name="Ito S."/>
            <person name="Ito T."/>
            <person name="Ito Y."/>
            <person name="Ito Y."/>
            <person name="Iwabuchi A."/>
            <person name="Kamiya K."/>
            <person name="Karasawa W."/>
            <person name="Kurita K."/>
            <person name="Katagiri S."/>
            <person name="Kikuta A."/>
            <person name="Kobayashi H."/>
            <person name="Kobayashi N."/>
            <person name="Machita K."/>
            <person name="Maehara T."/>
            <person name="Masukawa M."/>
            <person name="Mizubayashi T."/>
            <person name="Mukai Y."/>
            <person name="Nagasaki H."/>
            <person name="Nagata Y."/>
            <person name="Naito S."/>
            <person name="Nakashima M."/>
            <person name="Nakama Y."/>
            <person name="Nakamichi Y."/>
            <person name="Nakamura M."/>
            <person name="Meguro A."/>
            <person name="Negishi M."/>
            <person name="Ohta I."/>
            <person name="Ohta T."/>
            <person name="Okamoto M."/>
            <person name="Ono N."/>
            <person name="Saji S."/>
            <person name="Sakaguchi M."/>
            <person name="Sakai K."/>
            <person name="Shibata M."/>
            <person name="Shimokawa T."/>
            <person name="Song J."/>
            <person name="Takazaki Y."/>
            <person name="Terasawa K."/>
            <person name="Tsugane M."/>
            <person name="Tsuji K."/>
            <person name="Ueda S."/>
            <person name="Waki K."/>
            <person name="Yamagata H."/>
            <person name="Yamamoto M."/>
            <person name="Yamamoto S."/>
            <person name="Yamane H."/>
            <person name="Yoshiki S."/>
            <person name="Yoshihara R."/>
            <person name="Yukawa K."/>
            <person name="Zhong H."/>
            <person name="Yano M."/>
            <person name="Yuan Q."/>
            <person name="Ouyang S."/>
            <person name="Liu J."/>
            <person name="Jones K.M."/>
            <person name="Gansberger K."/>
            <person name="Moffat K."/>
            <person name="Hill J."/>
            <person name="Bera J."/>
            <person name="Fadrosh D."/>
            <person name="Jin S."/>
            <person name="Johri S."/>
            <person name="Kim M."/>
            <person name="Overton L."/>
            <person name="Reardon M."/>
            <person name="Tsitrin T."/>
            <person name="Vuong H."/>
            <person name="Weaver B."/>
            <person name="Ciecko A."/>
            <person name="Tallon L."/>
            <person name="Jackson J."/>
            <person name="Pai G."/>
            <person name="Aken S.V."/>
            <person name="Utterback T."/>
            <person name="Reidmuller S."/>
            <person name="Feldblyum T."/>
            <person name="Hsiao J."/>
            <person name="Zismann V."/>
            <person name="Iobst S."/>
            <person name="de Vazeille A.R."/>
            <person name="Buell C.R."/>
            <person name="Ying K."/>
            <person name="Li Y."/>
            <person name="Lu T."/>
            <person name="Huang Y."/>
            <person name="Zhao Q."/>
            <person name="Feng Q."/>
            <person name="Zhang L."/>
            <person name="Zhu J."/>
            <person name="Weng Q."/>
            <person name="Mu J."/>
            <person name="Lu Y."/>
            <person name="Fan D."/>
            <person name="Liu Y."/>
            <person name="Guan J."/>
            <person name="Zhang Y."/>
            <person name="Yu S."/>
            <person name="Liu X."/>
            <person name="Zhang Y."/>
            <person name="Hong G."/>
            <person name="Han B."/>
            <person name="Choisne N."/>
            <person name="Demange N."/>
            <person name="Orjeda G."/>
            <person name="Samain S."/>
            <person name="Cattolico L."/>
            <person name="Pelletier E."/>
            <person name="Couloux A."/>
            <person name="Segurens B."/>
            <person name="Wincker P."/>
            <person name="D'Hont A."/>
            <person name="Scarpelli C."/>
            <person name="Weissenbach J."/>
            <person name="Salanoubat M."/>
            <person name="Quetier F."/>
            <person name="Yu Y."/>
            <person name="Kim H.R."/>
            <person name="Rambo T."/>
            <person name="Currie J."/>
            <person name="Collura K."/>
            <person name="Luo M."/>
            <person name="Yang T."/>
            <person name="Ammiraju J.S.S."/>
            <person name="Engler F."/>
            <person name="Soderlund C."/>
            <person name="Wing R.A."/>
            <person name="Palmer L.E."/>
            <person name="de la Bastide M."/>
            <person name="Spiegel L."/>
            <person name="Nascimento L."/>
            <person name="Zutavern T."/>
            <person name="O'Shaughnessy A."/>
            <person name="Dike S."/>
            <person name="Dedhia N."/>
            <person name="Preston R."/>
            <person name="Balija V."/>
            <person name="McCombie W.R."/>
            <person name="Chow T."/>
            <person name="Chen H."/>
            <person name="Chung M."/>
            <person name="Chen C."/>
            <person name="Shaw J."/>
            <person name="Wu H."/>
            <person name="Hsiao K."/>
            <person name="Chao Y."/>
            <person name="Chu M."/>
            <person name="Cheng C."/>
            <person name="Hour A."/>
            <person name="Lee P."/>
            <person name="Lin S."/>
            <person name="Lin Y."/>
            <person name="Liou J."/>
            <person name="Liu S."/>
            <person name="Hsing Y."/>
            <person name="Raghuvanshi S."/>
            <person name="Mohanty A."/>
            <person name="Bharti A.K."/>
            <person name="Gaur A."/>
            <person name="Gupta V."/>
            <person name="Kumar D."/>
            <person name="Ravi V."/>
            <person name="Vij S."/>
            <person name="Kapur A."/>
            <person name="Khurana P."/>
            <person name="Khurana P."/>
            <person name="Khurana J.P."/>
            <person name="Tyagi A.K."/>
            <person name="Gaikwad K."/>
            <person name="Singh A."/>
            <person name="Dalal V."/>
            <person name="Srivastava S."/>
            <person name="Dixit A."/>
            <person name="Pal A.K."/>
            <person name="Ghazi I.A."/>
            <person name="Yadav M."/>
            <person name="Pandit A."/>
            <person name="Bhargava A."/>
            <person name="Sureshbabu K."/>
            <person name="Batra K."/>
            <person name="Sharma T.R."/>
            <person name="Mohapatra T."/>
            <person name="Singh N.K."/>
            <person name="Messing J."/>
            <person name="Nelson A.B."/>
            <person name="Fuks G."/>
            <person name="Kavchok S."/>
            <person name="Keizer G."/>
            <person name="Linton E."/>
            <person name="Llaca V."/>
            <person name="Song R."/>
            <person name="Tanyolac B."/>
            <person name="Young S."/>
            <person name="Ho-Il K."/>
            <person name="Hahn J.H."/>
            <person name="Sangsakoo G."/>
            <person name="Vanavichit A."/>
            <person name="de Mattos Luiz.A.T."/>
            <person name="Zimmer P.D."/>
            <person name="Malone G."/>
            <person name="Dellagostin O."/>
            <person name="de Oliveira A.C."/>
            <person name="Bevan M."/>
            <person name="Bancroft I."/>
            <person name="Minx P."/>
            <person name="Cordum H."/>
            <person name="Wilson R."/>
            <person name="Cheng Z."/>
            <person name="Jin W."/>
            <person name="Jiang J."/>
            <person name="Leong S.A."/>
            <person name="Iwama H."/>
            <person name="Gojobori T."/>
            <person name="Itoh T."/>
            <person name="Niimura Y."/>
            <person name="Fujii Y."/>
            <person name="Habara T."/>
            <person name="Sakai H."/>
            <person name="Sato Y."/>
            <person name="Wilson G."/>
            <person name="Kumar K."/>
            <person name="McCouch S."/>
            <person name="Juretic N."/>
            <person name="Hoen D."/>
            <person name="Wright S."/>
            <person name="Bruskiewich R."/>
            <person name="Bureau T."/>
            <person name="Miyao A."/>
            <person name="Hirochika H."/>
            <person name="Nishikawa T."/>
            <person name="Kadowaki K."/>
            <person name="Sugiura M."/>
            <person name="Burr B."/>
            <person name="Sasaki T."/>
        </authorList>
    </citation>
    <scope>NUCLEOTIDE SEQUENCE [LARGE SCALE GENOMIC DNA]</scope>
    <source>
        <strain evidence="4">cv. Nipponbare</strain>
    </source>
</reference>
<proteinExistence type="predicted"/>
<dbReference type="GO" id="GO:0003676">
    <property type="term" value="F:nucleic acid binding"/>
    <property type="evidence" value="ECO:0007669"/>
    <property type="project" value="InterPro"/>
</dbReference>
<dbReference type="Proteomes" id="UP000000763">
    <property type="component" value="Chromosome 4"/>
</dbReference>
<dbReference type="Gene3D" id="3.10.10.10">
    <property type="entry name" value="HIV Type 1 Reverse Transcriptase, subunit A, domain 1"/>
    <property type="match status" value="1"/>
</dbReference>
<dbReference type="SUPFAM" id="SSF56672">
    <property type="entry name" value="DNA/RNA polymerases"/>
    <property type="match status" value="1"/>
</dbReference>
<dbReference type="PANTHER" id="PTHR37984:SF5">
    <property type="entry name" value="PROTEIN NYNRIN-LIKE"/>
    <property type="match status" value="1"/>
</dbReference>
<accession>Q7XK60</accession>
<dbReference type="PANTHER" id="PTHR37984">
    <property type="entry name" value="PROTEIN CBG26694"/>
    <property type="match status" value="1"/>
</dbReference>
<evidence type="ECO:0000313" key="3">
    <source>
        <dbReference type="EMBL" id="CAE05835.1"/>
    </source>
</evidence>
<dbReference type="InterPro" id="IPR000477">
    <property type="entry name" value="RT_dom"/>
</dbReference>
<dbReference type="GO" id="GO:0015074">
    <property type="term" value="P:DNA integration"/>
    <property type="evidence" value="ECO:0007669"/>
    <property type="project" value="InterPro"/>
</dbReference>
<gene>
    <name evidence="3" type="primary">OSJNBa0028M15.27</name>
</gene>
<dbReference type="InterPro" id="IPR043128">
    <property type="entry name" value="Rev_trsase/Diguanyl_cyclase"/>
</dbReference>
<feature type="domain" description="Integrase catalytic" evidence="2">
    <location>
        <begin position="338"/>
        <end position="513"/>
    </location>
</feature>
<dbReference type="Pfam" id="PF00665">
    <property type="entry name" value="rve"/>
    <property type="match status" value="1"/>
</dbReference>
<dbReference type="Gene3D" id="3.30.70.270">
    <property type="match status" value="1"/>
</dbReference>
<dbReference type="PROSITE" id="PS50994">
    <property type="entry name" value="INTEGRASE"/>
    <property type="match status" value="1"/>
</dbReference>
<dbReference type="InterPro" id="IPR001584">
    <property type="entry name" value="Integrase_cat-core"/>
</dbReference>
<name>Q7XK60_ORYSJ</name>
<dbReference type="InterPro" id="IPR050951">
    <property type="entry name" value="Retrovirus_Pol_polyprotein"/>
</dbReference>
<organism evidence="3 4">
    <name type="scientific">Oryza sativa subsp. japonica</name>
    <name type="common">Rice</name>
    <dbReference type="NCBI Taxonomy" id="39947"/>
    <lineage>
        <taxon>Eukaryota</taxon>
        <taxon>Viridiplantae</taxon>
        <taxon>Streptophyta</taxon>
        <taxon>Embryophyta</taxon>
        <taxon>Tracheophyta</taxon>
        <taxon>Spermatophyta</taxon>
        <taxon>Magnoliopsida</taxon>
        <taxon>Liliopsida</taxon>
        <taxon>Poales</taxon>
        <taxon>Poaceae</taxon>
        <taxon>BOP clade</taxon>
        <taxon>Oryzoideae</taxon>
        <taxon>Oryzeae</taxon>
        <taxon>Oryzinae</taxon>
        <taxon>Oryza</taxon>
        <taxon>Oryza sativa</taxon>
    </lineage>
</organism>